<name>A0ABR5KTG5_PSEAV</name>
<proteinExistence type="predicted"/>
<comment type="caution">
    <text evidence="2">The sequence shown here is derived from an EMBL/GenBank/DDBJ whole genome shotgun (WGS) entry which is preliminary data.</text>
</comment>
<accession>A0ABR5KTG5</accession>
<reference evidence="2 3" key="2">
    <citation type="submission" date="2015-10" db="EMBL/GenBank/DDBJ databases">
        <title>Comparative genomics and high-throughput reverse genetic screens identify a new phytobacterial MAMP and an Arabidopsis receptor required for immune elicitation.</title>
        <authorList>
            <person name="Mott G.A."/>
            <person name="Thakur S."/>
            <person name="Wang P.W."/>
            <person name="Desveaux D."/>
            <person name="Guttman D.S."/>
        </authorList>
    </citation>
    <scope>NUCLEOTIDE SEQUENCE [LARGE SCALE GENOMIC DNA]</scope>
    <source>
        <strain evidence="2 3">107</strain>
    </source>
</reference>
<evidence type="ECO:0000313" key="1">
    <source>
        <dbReference type="EMBL" id="KPC16876.1"/>
    </source>
</evidence>
<sequence length="39" mass="4435">MVCHGDIYRVLLGEITLEEVLDPIRPKPKAPEPDQVCLF</sequence>
<dbReference type="EMBL" id="LGLK01000057">
    <property type="protein sequence ID" value="KPC17835.1"/>
    <property type="molecule type" value="Genomic_DNA"/>
</dbReference>
<protein>
    <submittedName>
        <fullName evidence="2">Uncharacterized protein</fullName>
    </submittedName>
</protein>
<evidence type="ECO:0000313" key="3">
    <source>
        <dbReference type="Proteomes" id="UP000037943"/>
    </source>
</evidence>
<evidence type="ECO:0000313" key="2">
    <source>
        <dbReference type="EMBL" id="KPC17835.1"/>
    </source>
</evidence>
<organism evidence="2 3">
    <name type="scientific">Pseudomonas amygdali pv. lachrymans</name>
    <name type="common">Pseudomonas syringae pv. lachrymans</name>
    <dbReference type="NCBI Taxonomy" id="53707"/>
    <lineage>
        <taxon>Bacteria</taxon>
        <taxon>Pseudomonadati</taxon>
        <taxon>Pseudomonadota</taxon>
        <taxon>Gammaproteobacteria</taxon>
        <taxon>Pseudomonadales</taxon>
        <taxon>Pseudomonadaceae</taxon>
        <taxon>Pseudomonas</taxon>
        <taxon>Pseudomonas amygdali</taxon>
    </lineage>
</organism>
<reference evidence="2 3" key="1">
    <citation type="submission" date="2015-07" db="EMBL/GenBank/DDBJ databases">
        <authorList>
            <person name="O'Brien H.E."/>
            <person name="Thakur S."/>
            <person name="Gong Y."/>
            <person name="Wang P.W."/>
            <person name="Guttman D.S."/>
        </authorList>
    </citation>
    <scope>NUCLEOTIDE SEQUENCE</scope>
    <source>
        <strain evidence="2 3">107</strain>
    </source>
</reference>
<gene>
    <name evidence="1" type="ORF">AC499_0078</name>
    <name evidence="2" type="ORF">AC499_1037</name>
</gene>
<keyword evidence="3" id="KW-1185">Reference proteome</keyword>
<dbReference type="EMBL" id="LGLK01000057">
    <property type="protein sequence ID" value="KPC16876.1"/>
    <property type="molecule type" value="Genomic_DNA"/>
</dbReference>
<dbReference type="Proteomes" id="UP000037943">
    <property type="component" value="Unassembled WGS sequence"/>
</dbReference>